<feature type="compositionally biased region" description="Basic and acidic residues" evidence="6">
    <location>
        <begin position="403"/>
        <end position="414"/>
    </location>
</feature>
<sequence>MKMHIAPLNTKTAAPAKKRKAATKAADAPATKRGRPSKAAAAATKDDDDEAEEPAEKAPVTAKKGGRPAKGAAKAKSAVEGEGKAAPKKRGRPPKGGATTKSHADEEAAEAQLEDELVEKNDDADAEGAEIGELAPPSTSKSKRYWLMKAEQEDREERAHNGTVINTKFTIDDLRLKTTPELWDGVRSAQAAKIMRSMRKGELAFFYASGGKQGRTPGIVGIMEVVSEAEHDVTTADEGAYGYVEAEGQRGKWCVVGVEFRKKLSKPISLKELQQHRDLGGALEKMQLFKQSRLSVSEVSSTEWDFITEKLVEGYDAAMWLLSSDGDILDGKRHWLRPGSTHLQGRSTGRIDGKKVRYIDDKSVSRQHFIITVGEVEDGDATKLHKRPTITLQDNSKTGTNLDGERFNKSSRTPEGKTITYRLGHYAQIFAITWQPVVLTMVNLGKKGKGDALEAQKQQFAGTDVKLLTEYVSNETTHVVAKKRNIAVVLQGLVQGRRIVGYEWVDALAAAAKQEGTDAFGDLNESSLELDFDGSWPNEEEKCPPTGSEPVPRPADYLKPNPERTEVFTDCAFIFLSQSKYDDLMPVITSGGGKALLWEVGLGESSGDDLVSYVKEVAGKKDDAQFQLSQQTGRGGVFLVRLGEVDGWTVSFMQSVDKELGQQSVMLNEFLDVILTADASGLRRPILRAEMSGQQKADPVAASPLPSTRLLDQPMDDAVEQTQAVDQVHVSAQGAAEEQSPERAAEEPTTAPKKWNRRTITKSRFQGFDDFDASQFAKAPSASPEPSQAPSVEIMDVDPSQAGQTQHTQHSTRKRPAPSQEAEEPEDPYDALLTGQAALKRRKTEAARKGENSSFARSFGESDRVTTEKAARSKKKDQQLDVKAALAERRNAEEERRRKDEDALREQLAGVDLADLHDLAQIEEMEIPVRGHPPPRRAEPGAPSARWDPAWNGRKNFKKFRPHGQLRDGPRARQVIVQLEEVTQTTNGLGAEYWLENNSGTNSAGAQSSLGNSKSQSQTNRSGPTQPGASAAEADGEELRFRRRLQQSREEDAEEASELADVGAGRARDDGLRALAEQSQTLGTESQRKAAGKRPASGQAGGVGPPVKKARQTTLGGGAPPREDDEDDEEKFRRRRRG</sequence>
<dbReference type="Proteomes" id="UP001175353">
    <property type="component" value="Unassembled WGS sequence"/>
</dbReference>
<evidence type="ECO:0000256" key="4">
    <source>
        <dbReference type="ARBA" id="ARBA00023242"/>
    </source>
</evidence>
<comment type="similarity">
    <text evidence="5">Belongs to the Nibrin family.</text>
</comment>
<evidence type="ECO:0000259" key="7">
    <source>
        <dbReference type="PROSITE" id="PS50006"/>
    </source>
</evidence>
<evidence type="ECO:0000256" key="3">
    <source>
        <dbReference type="ARBA" id="ARBA00023204"/>
    </source>
</evidence>
<keyword evidence="9" id="KW-1185">Reference proteome</keyword>
<feature type="domain" description="FHA" evidence="7">
    <location>
        <begin position="345"/>
        <end position="407"/>
    </location>
</feature>
<dbReference type="PANTHER" id="PTHR12162:SF0">
    <property type="entry name" value="NIBRIN"/>
    <property type="match status" value="1"/>
</dbReference>
<name>A0AAN6K7F5_9PEZI</name>
<feature type="compositionally biased region" description="Basic and acidic residues" evidence="6">
    <location>
        <begin position="860"/>
        <end position="905"/>
    </location>
</feature>
<keyword evidence="2" id="KW-0227">DNA damage</keyword>
<dbReference type="Gene3D" id="3.10.590.10">
    <property type="entry name" value="ph1033 like domains"/>
    <property type="match status" value="1"/>
</dbReference>
<dbReference type="Gene3D" id="3.40.50.10980">
    <property type="entry name" value="Nibrin, BRCT2 domain"/>
    <property type="match status" value="1"/>
</dbReference>
<organism evidence="8 9">
    <name type="scientific">Friedmanniomyces endolithicus</name>
    <dbReference type="NCBI Taxonomy" id="329885"/>
    <lineage>
        <taxon>Eukaryota</taxon>
        <taxon>Fungi</taxon>
        <taxon>Dikarya</taxon>
        <taxon>Ascomycota</taxon>
        <taxon>Pezizomycotina</taxon>
        <taxon>Dothideomycetes</taxon>
        <taxon>Dothideomycetidae</taxon>
        <taxon>Mycosphaerellales</taxon>
        <taxon>Teratosphaeriaceae</taxon>
        <taxon>Friedmanniomyces</taxon>
    </lineage>
</organism>
<feature type="compositionally biased region" description="Basic residues" evidence="6">
    <location>
        <begin position="955"/>
        <end position="964"/>
    </location>
</feature>
<dbReference type="CDD" id="cd21133">
    <property type="entry name" value="EVE"/>
    <property type="match status" value="1"/>
</dbReference>
<evidence type="ECO:0000256" key="1">
    <source>
        <dbReference type="ARBA" id="ARBA00004123"/>
    </source>
</evidence>
<dbReference type="InterPro" id="IPR000253">
    <property type="entry name" value="FHA_dom"/>
</dbReference>
<dbReference type="InterPro" id="IPR043014">
    <property type="entry name" value="Nibrin_BRCT2_sf"/>
</dbReference>
<proteinExistence type="inferred from homology"/>
<gene>
    <name evidence="8" type="ORF">LTR91_016667</name>
</gene>
<dbReference type="GO" id="GO:0000724">
    <property type="term" value="P:double-strand break repair via homologous recombination"/>
    <property type="evidence" value="ECO:0007669"/>
    <property type="project" value="TreeGrafter"/>
</dbReference>
<keyword evidence="4" id="KW-0539">Nucleus</keyword>
<dbReference type="GO" id="GO:0003684">
    <property type="term" value="F:damaged DNA binding"/>
    <property type="evidence" value="ECO:0007669"/>
    <property type="project" value="TreeGrafter"/>
</dbReference>
<feature type="region of interest" description="Disordered" evidence="6">
    <location>
        <begin position="993"/>
        <end position="1138"/>
    </location>
</feature>
<dbReference type="AlphaFoldDB" id="A0AAN6K7F5"/>
<accession>A0AAN6K7F5</accession>
<feature type="region of interest" description="Disordered" evidence="6">
    <location>
        <begin position="1"/>
        <end position="113"/>
    </location>
</feature>
<dbReference type="InterPro" id="IPR032429">
    <property type="entry name" value="Nibrin_BRCT2"/>
</dbReference>
<dbReference type="InterPro" id="IPR040227">
    <property type="entry name" value="Nibrin-rel"/>
</dbReference>
<evidence type="ECO:0000256" key="5">
    <source>
        <dbReference type="ARBA" id="ARBA00044757"/>
    </source>
</evidence>
<dbReference type="Pfam" id="PF16508">
    <property type="entry name" value="NIBRIN_BRCT_II"/>
    <property type="match status" value="1"/>
</dbReference>
<dbReference type="SUPFAM" id="SSF49879">
    <property type="entry name" value="SMAD/FHA domain"/>
    <property type="match status" value="1"/>
</dbReference>
<comment type="subcellular location">
    <subcellularLocation>
        <location evidence="1">Nucleus</location>
    </subcellularLocation>
</comment>
<dbReference type="EMBL" id="JAUJLE010000206">
    <property type="protein sequence ID" value="KAK0968533.1"/>
    <property type="molecule type" value="Genomic_DNA"/>
</dbReference>
<feature type="compositionally biased region" description="Polar residues" evidence="6">
    <location>
        <begin position="392"/>
        <end position="401"/>
    </location>
</feature>
<feature type="region of interest" description="Disordered" evidence="6">
    <location>
        <begin position="690"/>
        <end position="711"/>
    </location>
</feature>
<feature type="region of interest" description="Disordered" evidence="6">
    <location>
        <begin position="797"/>
        <end position="972"/>
    </location>
</feature>
<feature type="compositionally biased region" description="Low complexity" evidence="6">
    <location>
        <begin position="57"/>
        <end position="76"/>
    </location>
</feature>
<dbReference type="GO" id="GO:0007095">
    <property type="term" value="P:mitotic G2 DNA damage checkpoint signaling"/>
    <property type="evidence" value="ECO:0007669"/>
    <property type="project" value="InterPro"/>
</dbReference>
<dbReference type="InterPro" id="IPR047197">
    <property type="entry name" value="THYN1-like_EVE"/>
</dbReference>
<dbReference type="InterPro" id="IPR008984">
    <property type="entry name" value="SMAD_FHA_dom_sf"/>
</dbReference>
<evidence type="ECO:0000256" key="6">
    <source>
        <dbReference type="SAM" id="MobiDB-lite"/>
    </source>
</evidence>
<dbReference type="InterPro" id="IPR015947">
    <property type="entry name" value="PUA-like_sf"/>
</dbReference>
<feature type="region of interest" description="Disordered" evidence="6">
    <location>
        <begin position="533"/>
        <end position="560"/>
    </location>
</feature>
<dbReference type="Gene3D" id="2.60.200.20">
    <property type="match status" value="1"/>
</dbReference>
<dbReference type="PROSITE" id="PS50006">
    <property type="entry name" value="FHA_DOMAIN"/>
    <property type="match status" value="1"/>
</dbReference>
<comment type="caution">
    <text evidence="8">The sequence shown here is derived from an EMBL/GenBank/DDBJ whole genome shotgun (WGS) entry which is preliminary data.</text>
</comment>
<protein>
    <recommendedName>
        <fullName evidence="7">FHA domain-containing protein</fullName>
    </recommendedName>
</protein>
<dbReference type="InterPro" id="IPR002740">
    <property type="entry name" value="EVE_domain"/>
</dbReference>
<dbReference type="SUPFAM" id="SSF88697">
    <property type="entry name" value="PUA domain-like"/>
    <property type="match status" value="1"/>
</dbReference>
<evidence type="ECO:0000313" key="9">
    <source>
        <dbReference type="Proteomes" id="UP001175353"/>
    </source>
</evidence>
<reference evidence="8" key="1">
    <citation type="submission" date="2023-06" db="EMBL/GenBank/DDBJ databases">
        <title>Black Yeasts Isolated from many extreme environments.</title>
        <authorList>
            <person name="Coleine C."/>
            <person name="Stajich J.E."/>
            <person name="Selbmann L."/>
        </authorList>
    </citation>
    <scope>NUCLEOTIDE SEQUENCE</scope>
    <source>
        <strain evidence="8">CCFEE 5200</strain>
    </source>
</reference>
<feature type="compositionally biased region" description="Polar residues" evidence="6">
    <location>
        <begin position="996"/>
        <end position="1028"/>
    </location>
</feature>
<dbReference type="PANTHER" id="PTHR12162">
    <property type="entry name" value="NIBRIN-RELATED"/>
    <property type="match status" value="1"/>
</dbReference>
<feature type="region of interest" description="Disordered" evidence="6">
    <location>
        <begin position="730"/>
        <end position="759"/>
    </location>
</feature>
<keyword evidence="3" id="KW-0234">DNA repair</keyword>
<dbReference type="Pfam" id="PF01878">
    <property type="entry name" value="EVE"/>
    <property type="match status" value="1"/>
</dbReference>
<evidence type="ECO:0000313" key="8">
    <source>
        <dbReference type="EMBL" id="KAK0968533.1"/>
    </source>
</evidence>
<dbReference type="GO" id="GO:0030870">
    <property type="term" value="C:Mre11 complex"/>
    <property type="evidence" value="ECO:0007669"/>
    <property type="project" value="InterPro"/>
</dbReference>
<feature type="region of interest" description="Disordered" evidence="6">
    <location>
        <begin position="392"/>
        <end position="414"/>
    </location>
</feature>
<dbReference type="Pfam" id="PF00498">
    <property type="entry name" value="FHA"/>
    <property type="match status" value="1"/>
</dbReference>
<evidence type="ECO:0000256" key="2">
    <source>
        <dbReference type="ARBA" id="ARBA00022763"/>
    </source>
</evidence>